<dbReference type="AlphaFoldDB" id="A0A0E0Q9X2"/>
<proteinExistence type="predicted"/>
<dbReference type="Gramene" id="ORUFI07G19510.1">
    <property type="protein sequence ID" value="ORUFI07G19510.1"/>
    <property type="gene ID" value="ORUFI07G19510"/>
</dbReference>
<dbReference type="EnsemblPlants" id="ORUFI07G19510.1">
    <property type="protein sequence ID" value="ORUFI07G19510.1"/>
    <property type="gene ID" value="ORUFI07G19510"/>
</dbReference>
<evidence type="ECO:0000313" key="1">
    <source>
        <dbReference type="EnsemblPlants" id="ORUFI07G19510.1"/>
    </source>
</evidence>
<name>A0A0E0Q9X2_ORYRU</name>
<dbReference type="HOGENOM" id="CLU_2871561_0_0_1"/>
<reference evidence="2" key="1">
    <citation type="submission" date="2013-06" db="EMBL/GenBank/DDBJ databases">
        <authorList>
            <person name="Zhao Q."/>
        </authorList>
    </citation>
    <scope>NUCLEOTIDE SEQUENCE</scope>
    <source>
        <strain evidence="2">cv. W1943</strain>
    </source>
</reference>
<organism evidence="1 2">
    <name type="scientific">Oryza rufipogon</name>
    <name type="common">Brownbeard rice</name>
    <name type="synonym">Asian wild rice</name>
    <dbReference type="NCBI Taxonomy" id="4529"/>
    <lineage>
        <taxon>Eukaryota</taxon>
        <taxon>Viridiplantae</taxon>
        <taxon>Streptophyta</taxon>
        <taxon>Embryophyta</taxon>
        <taxon>Tracheophyta</taxon>
        <taxon>Spermatophyta</taxon>
        <taxon>Magnoliopsida</taxon>
        <taxon>Liliopsida</taxon>
        <taxon>Poales</taxon>
        <taxon>Poaceae</taxon>
        <taxon>BOP clade</taxon>
        <taxon>Oryzoideae</taxon>
        <taxon>Oryzeae</taxon>
        <taxon>Oryzinae</taxon>
        <taxon>Oryza</taxon>
    </lineage>
</organism>
<sequence>MGKTDDLLLLCWCGGVACYVHGAAALAGWEVRAERGESIGNSELATCMQREHGARHAAVDSTPI</sequence>
<protein>
    <submittedName>
        <fullName evidence="1">Uncharacterized protein</fullName>
    </submittedName>
</protein>
<evidence type="ECO:0000313" key="2">
    <source>
        <dbReference type="Proteomes" id="UP000008022"/>
    </source>
</evidence>
<dbReference type="OMA" id="ELATCMQ"/>
<dbReference type="PROSITE" id="PS51257">
    <property type="entry name" value="PROKAR_LIPOPROTEIN"/>
    <property type="match status" value="1"/>
</dbReference>
<keyword evidence="2" id="KW-1185">Reference proteome</keyword>
<reference evidence="1" key="2">
    <citation type="submission" date="2015-06" db="UniProtKB">
        <authorList>
            <consortium name="EnsemblPlants"/>
        </authorList>
    </citation>
    <scope>IDENTIFICATION</scope>
</reference>
<accession>A0A0E0Q9X2</accession>
<dbReference type="Proteomes" id="UP000008022">
    <property type="component" value="Unassembled WGS sequence"/>
</dbReference>